<keyword evidence="4 7" id="KW-0812">Transmembrane</keyword>
<dbReference type="InterPro" id="IPR037066">
    <property type="entry name" value="Plug_dom_sf"/>
</dbReference>
<evidence type="ECO:0000256" key="2">
    <source>
        <dbReference type="ARBA" id="ARBA00022448"/>
    </source>
</evidence>
<evidence type="ECO:0000256" key="1">
    <source>
        <dbReference type="ARBA" id="ARBA00004571"/>
    </source>
</evidence>
<evidence type="ECO:0000256" key="4">
    <source>
        <dbReference type="ARBA" id="ARBA00022692"/>
    </source>
</evidence>
<keyword evidence="8" id="KW-0732">Signal</keyword>
<dbReference type="GO" id="GO:0044718">
    <property type="term" value="P:siderophore transmembrane transport"/>
    <property type="evidence" value="ECO:0007669"/>
    <property type="project" value="TreeGrafter"/>
</dbReference>
<dbReference type="Gene3D" id="2.40.170.20">
    <property type="entry name" value="TonB-dependent receptor, beta-barrel domain"/>
    <property type="match status" value="1"/>
</dbReference>
<dbReference type="InterPro" id="IPR039426">
    <property type="entry name" value="TonB-dep_rcpt-like"/>
</dbReference>
<feature type="chain" id="PRO_5021985896" evidence="8">
    <location>
        <begin position="25"/>
        <end position="753"/>
    </location>
</feature>
<evidence type="ECO:0000256" key="7">
    <source>
        <dbReference type="PROSITE-ProRule" id="PRU01360"/>
    </source>
</evidence>
<evidence type="ECO:0000256" key="5">
    <source>
        <dbReference type="ARBA" id="ARBA00023136"/>
    </source>
</evidence>
<dbReference type="InterPro" id="IPR012910">
    <property type="entry name" value="Plug_dom"/>
</dbReference>
<evidence type="ECO:0000313" key="10">
    <source>
        <dbReference type="EMBL" id="TRY16129.1"/>
    </source>
</evidence>
<dbReference type="RefSeq" id="WP_143562574.1">
    <property type="nucleotide sequence ID" value="NZ_BMPL01000001.1"/>
</dbReference>
<comment type="similarity">
    <text evidence="7">Belongs to the TonB-dependent receptor family.</text>
</comment>
<accession>A0A553JUJ6</accession>
<evidence type="ECO:0000256" key="8">
    <source>
        <dbReference type="SAM" id="SignalP"/>
    </source>
</evidence>
<gene>
    <name evidence="10" type="ORF">FN961_00400</name>
</gene>
<dbReference type="InterPro" id="IPR036942">
    <property type="entry name" value="Beta-barrel_TonB_sf"/>
</dbReference>
<comment type="subcellular location">
    <subcellularLocation>
        <location evidence="1 7">Cell outer membrane</location>
        <topology evidence="1 7">Multi-pass membrane protein</topology>
    </subcellularLocation>
</comment>
<keyword evidence="2 7" id="KW-0813">Transport</keyword>
<evidence type="ECO:0000256" key="6">
    <source>
        <dbReference type="ARBA" id="ARBA00023237"/>
    </source>
</evidence>
<keyword evidence="10" id="KW-0675">Receptor</keyword>
<feature type="signal peptide" evidence="8">
    <location>
        <begin position="1"/>
        <end position="24"/>
    </location>
</feature>
<sequence length="753" mass="83180">MSKFKLAPISTAILLATFGGAAWAESDQLSSDNGEMEIIHVTAKPFDTPVSSLPGTVQIIDQEAIQAQISLSADLSSLLASLVPSYGPETQMMSSTYQGFRGRKAIVMIDGVVVSNTLRDTSRVLSSISVENIARIEVIQGASAVYGNGESAGVINLITHQASSEGIAFWSEAKIAGSIHDADSIGYQLSQRISGTQGQFNYLAQLNWRDSGTLFDGEGTQIPSDPAGRGGQGELEDFDALVKLGYLFDDDSTMALNLHSRKLENQLSFARKTVFDETVVVDTSKPFTGDAPYSENKYVQFTYNAPSMGGHQVNIELSASESENTQANKVLTQSKKQALRIAAQPLVLPREQDKLTYGIDYQVDKTKQISAKGVCEICNVEQTNLAPFAEYEFNQDSFMLQFGLRYENFDLDVPDYLATGRYGYTPFSGKTIEGGSLSYRKPVFNLGGVYRFETTEIYASFSQGYGLGDLRRLRSIDVAKVEQYDDKMTPTEANNFDLGYRGQFDNLSFDIGLFYTQSERAQSYVDILDQVIYSTLASLDPRLVYDQSKTLNPDAIDAVVSRDEKTYGVELLSSYAINDTFTLGGNFSYTQGEYRHPTNGWVKMNNARISPMKANIFLDMNLNDEFGGLLQVNYVGSRDEGSEIDLALPQNGMWGTFKGYSYYNAPTESYTTVDLSLFYRSDFGQFTLGIKNLFDKVYRPTYAQMGSGSVYGGIDLPSDPTLDQLEGLVRDYAFKDSYNAQGTTFTLGYQVNY</sequence>
<keyword evidence="11" id="KW-1185">Reference proteome</keyword>
<dbReference type="AlphaFoldDB" id="A0A553JUJ6"/>
<keyword evidence="6 7" id="KW-0998">Cell outer membrane</keyword>
<dbReference type="PANTHER" id="PTHR30069">
    <property type="entry name" value="TONB-DEPENDENT OUTER MEMBRANE RECEPTOR"/>
    <property type="match status" value="1"/>
</dbReference>
<dbReference type="PANTHER" id="PTHR30069:SF42">
    <property type="entry name" value="FERRIC AEROBACTIN RECEPTOR"/>
    <property type="match status" value="1"/>
</dbReference>
<organism evidence="10 11">
    <name type="scientific">Shewanella hanedai</name>
    <name type="common">Alteromonas hanedai</name>
    <dbReference type="NCBI Taxonomy" id="25"/>
    <lineage>
        <taxon>Bacteria</taxon>
        <taxon>Pseudomonadati</taxon>
        <taxon>Pseudomonadota</taxon>
        <taxon>Gammaproteobacteria</taxon>
        <taxon>Alteromonadales</taxon>
        <taxon>Shewanellaceae</taxon>
        <taxon>Shewanella</taxon>
    </lineage>
</organism>
<comment type="caution">
    <text evidence="10">The sequence shown here is derived from an EMBL/GenBank/DDBJ whole genome shotgun (WGS) entry which is preliminary data.</text>
</comment>
<dbReference type="GO" id="GO:0009279">
    <property type="term" value="C:cell outer membrane"/>
    <property type="evidence" value="ECO:0007669"/>
    <property type="project" value="UniProtKB-SubCell"/>
</dbReference>
<dbReference type="SUPFAM" id="SSF56935">
    <property type="entry name" value="Porins"/>
    <property type="match status" value="1"/>
</dbReference>
<keyword evidence="3 7" id="KW-1134">Transmembrane beta strand</keyword>
<dbReference type="GO" id="GO:0015344">
    <property type="term" value="F:siderophore uptake transmembrane transporter activity"/>
    <property type="evidence" value="ECO:0007669"/>
    <property type="project" value="TreeGrafter"/>
</dbReference>
<protein>
    <submittedName>
        <fullName evidence="10">TonB-dependent receptor</fullName>
    </submittedName>
</protein>
<evidence type="ECO:0000256" key="3">
    <source>
        <dbReference type="ARBA" id="ARBA00022452"/>
    </source>
</evidence>
<reference evidence="11" key="1">
    <citation type="submission" date="2019-07" db="EMBL/GenBank/DDBJ databases">
        <title>Shewanella sp. YLB-08 draft genomic sequence.</title>
        <authorList>
            <person name="Yu L."/>
        </authorList>
    </citation>
    <scope>NUCLEOTIDE SEQUENCE [LARGE SCALE GENOMIC DNA]</scope>
    <source>
        <strain evidence="11">JCM 20706</strain>
    </source>
</reference>
<dbReference type="Pfam" id="PF07715">
    <property type="entry name" value="Plug"/>
    <property type="match status" value="1"/>
</dbReference>
<dbReference type="EMBL" id="VKGK01000001">
    <property type="protein sequence ID" value="TRY16129.1"/>
    <property type="molecule type" value="Genomic_DNA"/>
</dbReference>
<dbReference type="Gene3D" id="2.170.130.10">
    <property type="entry name" value="TonB-dependent receptor, plug domain"/>
    <property type="match status" value="1"/>
</dbReference>
<keyword evidence="5 7" id="KW-0472">Membrane</keyword>
<dbReference type="OrthoDB" id="8670144at2"/>
<dbReference type="Proteomes" id="UP000318126">
    <property type="component" value="Unassembled WGS sequence"/>
</dbReference>
<proteinExistence type="inferred from homology"/>
<evidence type="ECO:0000313" key="11">
    <source>
        <dbReference type="Proteomes" id="UP000318126"/>
    </source>
</evidence>
<evidence type="ECO:0000259" key="9">
    <source>
        <dbReference type="Pfam" id="PF07715"/>
    </source>
</evidence>
<name>A0A553JUJ6_SHEHA</name>
<feature type="domain" description="TonB-dependent receptor plug" evidence="9">
    <location>
        <begin position="50"/>
        <end position="154"/>
    </location>
</feature>
<dbReference type="PROSITE" id="PS52016">
    <property type="entry name" value="TONB_DEPENDENT_REC_3"/>
    <property type="match status" value="1"/>
</dbReference>